<dbReference type="Proteomes" id="UP000663942">
    <property type="component" value="Chromosome"/>
</dbReference>
<dbReference type="Gene3D" id="3.90.1520.10">
    <property type="entry name" value="H-NOX domain"/>
    <property type="match status" value="1"/>
</dbReference>
<evidence type="ECO:0000259" key="1">
    <source>
        <dbReference type="SMART" id="SM00989"/>
    </source>
</evidence>
<organism evidence="2 3">
    <name type="scientific">Brevundimonas pondensis</name>
    <dbReference type="NCBI Taxonomy" id="2774189"/>
    <lineage>
        <taxon>Bacteria</taxon>
        <taxon>Pseudomonadati</taxon>
        <taxon>Pseudomonadota</taxon>
        <taxon>Alphaproteobacteria</taxon>
        <taxon>Caulobacterales</taxon>
        <taxon>Caulobacteraceae</taxon>
        <taxon>Brevundimonas</taxon>
    </lineage>
</organism>
<sequence>MKGIIFNLLQDVVSQHHGEDVWDDLIDAAQVDGVYTSAGSYPDEDMTALVNAAGAKLGLSSAEVLRWFGKEAMPHLARLFPGFFDEHVSARTFVLGVNDIIHFEVRKIYVGAECPHFHIREGANGSLSLDYRSTRRLCALGQGFLEGAGAHYGEDLDVQHPQCIDRGDDRCIFHVHWPRFAA</sequence>
<dbReference type="InterPro" id="IPR011644">
    <property type="entry name" value="Heme_NO-bd"/>
</dbReference>
<evidence type="ECO:0000313" key="3">
    <source>
        <dbReference type="Proteomes" id="UP000663942"/>
    </source>
</evidence>
<dbReference type="InterPro" id="IPR004096">
    <property type="entry name" value="V4R"/>
</dbReference>
<proteinExistence type="predicted"/>
<dbReference type="InterPro" id="IPR024096">
    <property type="entry name" value="NO_sig/Golgi_transp_ligand-bd"/>
</dbReference>
<accession>A0ABX7SP82</accession>
<keyword evidence="3" id="KW-1185">Reference proteome</keyword>
<dbReference type="InterPro" id="IPR038158">
    <property type="entry name" value="H-NOX_domain_sf"/>
</dbReference>
<feature type="domain" description="4-vinyl reductase 4VR" evidence="1">
    <location>
        <begin position="116"/>
        <end position="177"/>
    </location>
</feature>
<name>A0ABX7SP82_9CAUL</name>
<dbReference type="SUPFAM" id="SSF111126">
    <property type="entry name" value="Ligand-binding domain in the NO signalling and Golgi transport"/>
    <property type="match status" value="1"/>
</dbReference>
<protein>
    <submittedName>
        <fullName evidence="2">Heme NO-binding domain-containing protein</fullName>
    </submittedName>
</protein>
<gene>
    <name evidence="2" type="ORF">IFE19_04335</name>
</gene>
<evidence type="ECO:0000313" key="2">
    <source>
        <dbReference type="EMBL" id="QTC88607.1"/>
    </source>
</evidence>
<dbReference type="Pfam" id="PF07700">
    <property type="entry name" value="HNOB"/>
    <property type="match status" value="1"/>
</dbReference>
<dbReference type="RefSeq" id="WP_207826015.1">
    <property type="nucleotide sequence ID" value="NZ_CP062006.1"/>
</dbReference>
<dbReference type="SMART" id="SM00989">
    <property type="entry name" value="V4R"/>
    <property type="match status" value="1"/>
</dbReference>
<dbReference type="EMBL" id="CP062006">
    <property type="protein sequence ID" value="QTC88607.1"/>
    <property type="molecule type" value="Genomic_DNA"/>
</dbReference>
<reference evidence="2 3" key="1">
    <citation type="submission" date="2020-09" db="EMBL/GenBank/DDBJ databases">
        <title>Brevundimonas sp. LVF1 isolated from an oligotrophic pond in Goettingen, Germany.</title>
        <authorList>
            <person name="Friedrich I."/>
            <person name="Klassen A."/>
            <person name="Neubauer H."/>
            <person name="Schneider D."/>
            <person name="Hertel R."/>
            <person name="Daniel R."/>
        </authorList>
    </citation>
    <scope>NUCLEOTIDE SEQUENCE [LARGE SCALE GENOMIC DNA]</scope>
    <source>
        <strain evidence="2 3">LVF1</strain>
    </source>
</reference>